<keyword evidence="3" id="KW-1280">Immunoglobulin</keyword>
<dbReference type="Pfam" id="PF07686">
    <property type="entry name" value="V-set"/>
    <property type="match status" value="1"/>
</dbReference>
<sequence length="119" mass="13191">MRAPAQLLWLLLISLPGTLGDIQMTQTPTFLSASEGGAVTITYRASEYIAWYQQKPGKSPKPLICSADSFEPGVPPRFRSSGSAGDFTLTISTLHPEDVAAYYCQHYHQYPPRVIQTMR</sequence>
<evidence type="ECO:0000256" key="2">
    <source>
        <dbReference type="ARBA" id="ARBA00023130"/>
    </source>
</evidence>
<dbReference type="SMART" id="SM00406">
    <property type="entry name" value="IGv"/>
    <property type="match status" value="1"/>
</dbReference>
<protein>
    <submittedName>
        <fullName evidence="6">Ig kappa chain V-I region HK102</fullName>
    </submittedName>
</protein>
<keyword evidence="1" id="KW-0391">Immunity</keyword>
<dbReference type="GO" id="GO:0005886">
    <property type="term" value="C:plasma membrane"/>
    <property type="evidence" value="ECO:0007669"/>
    <property type="project" value="UniProtKB-ARBA"/>
</dbReference>
<proteinExistence type="predicted"/>
<name>A0A091E1C8_FUKDA</name>
<evidence type="ECO:0000313" key="6">
    <source>
        <dbReference type="EMBL" id="KFO37127.1"/>
    </source>
</evidence>
<dbReference type="InterPro" id="IPR013106">
    <property type="entry name" value="Ig_V-set"/>
</dbReference>
<dbReference type="GO" id="GO:0019814">
    <property type="term" value="C:immunoglobulin complex"/>
    <property type="evidence" value="ECO:0007669"/>
    <property type="project" value="UniProtKB-KW"/>
</dbReference>
<feature type="signal peptide" evidence="4">
    <location>
        <begin position="1"/>
        <end position="20"/>
    </location>
</feature>
<dbReference type="GO" id="GO:0002250">
    <property type="term" value="P:adaptive immune response"/>
    <property type="evidence" value="ECO:0007669"/>
    <property type="project" value="UniProtKB-KW"/>
</dbReference>
<organism evidence="6 7">
    <name type="scientific">Fukomys damarensis</name>
    <name type="common">Damaraland mole rat</name>
    <name type="synonym">Cryptomys damarensis</name>
    <dbReference type="NCBI Taxonomy" id="885580"/>
    <lineage>
        <taxon>Eukaryota</taxon>
        <taxon>Metazoa</taxon>
        <taxon>Chordata</taxon>
        <taxon>Craniata</taxon>
        <taxon>Vertebrata</taxon>
        <taxon>Euteleostomi</taxon>
        <taxon>Mammalia</taxon>
        <taxon>Eutheria</taxon>
        <taxon>Euarchontoglires</taxon>
        <taxon>Glires</taxon>
        <taxon>Rodentia</taxon>
        <taxon>Hystricomorpha</taxon>
        <taxon>Bathyergidae</taxon>
        <taxon>Fukomys</taxon>
    </lineage>
</organism>
<dbReference type="GO" id="GO:0005576">
    <property type="term" value="C:extracellular region"/>
    <property type="evidence" value="ECO:0007669"/>
    <property type="project" value="UniProtKB-ARBA"/>
</dbReference>
<dbReference type="FunFam" id="2.60.40.10:FF:000212">
    <property type="entry name" value="Immunoglobulin kappa chain variable 12-38"/>
    <property type="match status" value="1"/>
</dbReference>
<dbReference type="AlphaFoldDB" id="A0A091E1C8"/>
<evidence type="ECO:0000313" key="7">
    <source>
        <dbReference type="Proteomes" id="UP000028990"/>
    </source>
</evidence>
<dbReference type="InterPro" id="IPR013783">
    <property type="entry name" value="Ig-like_fold"/>
</dbReference>
<feature type="chain" id="PRO_5001872397" evidence="4">
    <location>
        <begin position="21"/>
        <end position="119"/>
    </location>
</feature>
<dbReference type="SUPFAM" id="SSF48726">
    <property type="entry name" value="Immunoglobulin"/>
    <property type="match status" value="1"/>
</dbReference>
<feature type="domain" description="Immunoglobulin V-set" evidence="5">
    <location>
        <begin position="38"/>
        <end position="106"/>
    </location>
</feature>
<reference evidence="6 7" key="1">
    <citation type="submission" date="2013-11" db="EMBL/GenBank/DDBJ databases">
        <title>The Damaraland mole rat (Fukomys damarensis) genome and evolution of African mole rats.</title>
        <authorList>
            <person name="Gladyshev V.N."/>
            <person name="Fang X."/>
        </authorList>
    </citation>
    <scope>NUCLEOTIDE SEQUENCE [LARGE SCALE GENOMIC DNA]</scope>
    <source>
        <tissue evidence="6">Liver</tissue>
    </source>
</reference>
<keyword evidence="4" id="KW-0732">Signal</keyword>
<dbReference type="PANTHER" id="PTHR23267">
    <property type="entry name" value="IMMUNOGLOBULIN LIGHT CHAIN"/>
    <property type="match status" value="1"/>
</dbReference>
<accession>A0A091E1C8</accession>
<evidence type="ECO:0000256" key="3">
    <source>
        <dbReference type="ARBA" id="ARBA00043265"/>
    </source>
</evidence>
<dbReference type="EMBL" id="KN121101">
    <property type="protein sequence ID" value="KFO37127.1"/>
    <property type="molecule type" value="Genomic_DNA"/>
</dbReference>
<dbReference type="Gene3D" id="2.60.40.10">
    <property type="entry name" value="Immunoglobulins"/>
    <property type="match status" value="1"/>
</dbReference>
<keyword evidence="7" id="KW-1185">Reference proteome</keyword>
<dbReference type="Proteomes" id="UP000028990">
    <property type="component" value="Unassembled WGS sequence"/>
</dbReference>
<evidence type="ECO:0000259" key="5">
    <source>
        <dbReference type="SMART" id="SM00406"/>
    </source>
</evidence>
<evidence type="ECO:0000256" key="1">
    <source>
        <dbReference type="ARBA" id="ARBA00022859"/>
    </source>
</evidence>
<dbReference type="InterPro" id="IPR036179">
    <property type="entry name" value="Ig-like_dom_sf"/>
</dbReference>
<dbReference type="InterPro" id="IPR050150">
    <property type="entry name" value="IgV_Light_Chain"/>
</dbReference>
<evidence type="ECO:0000256" key="4">
    <source>
        <dbReference type="SAM" id="SignalP"/>
    </source>
</evidence>
<keyword evidence="2" id="KW-1064">Adaptive immunity</keyword>
<gene>
    <name evidence="6" type="ORF">H920_01479</name>
</gene>